<protein>
    <submittedName>
        <fullName evidence="1">Uncharacterized protein</fullName>
    </submittedName>
</protein>
<sequence length="102" mass="11708">MEIKKETMRKPKHWQTPHFPENTVSLVCQLGSDGNRSLTQHTFIALLLHPKKCTKIRDCVTQQRKRLISGKPPCLGGETEYQHKVVKSYEGGECHESMEEGF</sequence>
<evidence type="ECO:0000313" key="1">
    <source>
        <dbReference type="Ensembl" id="ENSNLEP00000024719.1"/>
    </source>
</evidence>
<dbReference type="OMA" id="PCEMNCL"/>
<dbReference type="EMBL" id="ADFV01170569">
    <property type="status" value="NOT_ANNOTATED_CDS"/>
    <property type="molecule type" value="Genomic_DNA"/>
</dbReference>
<reference evidence="1 2" key="1">
    <citation type="submission" date="2012-10" db="EMBL/GenBank/DDBJ databases">
        <authorList>
            <consortium name="Gibbon Genome Sequencing Consortium"/>
        </authorList>
    </citation>
    <scope>NUCLEOTIDE SEQUENCE [LARGE SCALE GENOMIC DNA]</scope>
</reference>
<organism evidence="1 2">
    <name type="scientific">Nomascus leucogenys</name>
    <name type="common">Northern white-cheeked gibbon</name>
    <name type="synonym">Hylobates leucogenys</name>
    <dbReference type="NCBI Taxonomy" id="61853"/>
    <lineage>
        <taxon>Eukaryota</taxon>
        <taxon>Metazoa</taxon>
        <taxon>Chordata</taxon>
        <taxon>Craniata</taxon>
        <taxon>Vertebrata</taxon>
        <taxon>Euteleostomi</taxon>
        <taxon>Mammalia</taxon>
        <taxon>Eutheria</taxon>
        <taxon>Euarchontoglires</taxon>
        <taxon>Primates</taxon>
        <taxon>Haplorrhini</taxon>
        <taxon>Catarrhini</taxon>
        <taxon>Hylobatidae</taxon>
        <taxon>Nomascus</taxon>
    </lineage>
</organism>
<dbReference type="Proteomes" id="UP000001073">
    <property type="component" value="Chromosome 11"/>
</dbReference>
<reference evidence="1" key="3">
    <citation type="submission" date="2025-09" db="UniProtKB">
        <authorList>
            <consortium name="Ensembl"/>
        </authorList>
    </citation>
    <scope>IDENTIFICATION</scope>
</reference>
<name>A0A2I3FRF6_NOMLE</name>
<accession>A0A2I3FRF6</accession>
<proteinExistence type="predicted"/>
<reference evidence="1" key="2">
    <citation type="submission" date="2025-08" db="UniProtKB">
        <authorList>
            <consortium name="Ensembl"/>
        </authorList>
    </citation>
    <scope>IDENTIFICATION</scope>
</reference>
<keyword evidence="2" id="KW-1185">Reference proteome</keyword>
<dbReference type="Ensembl" id="ENSNLET00000047776.1">
    <property type="protein sequence ID" value="ENSNLEP00000024719.1"/>
    <property type="gene ID" value="ENSNLEG00000030225.1"/>
</dbReference>
<dbReference type="AlphaFoldDB" id="A0A2I3FRF6"/>
<evidence type="ECO:0000313" key="2">
    <source>
        <dbReference type="Proteomes" id="UP000001073"/>
    </source>
</evidence>
<dbReference type="GeneTree" id="ENSGT00910000146924"/>
<dbReference type="InParanoid" id="A0A2I3FRF6"/>